<keyword evidence="1" id="KW-0732">Signal</keyword>
<feature type="signal peptide" evidence="1">
    <location>
        <begin position="1"/>
        <end position="19"/>
    </location>
</feature>
<evidence type="ECO:0000256" key="1">
    <source>
        <dbReference type="SAM" id="SignalP"/>
    </source>
</evidence>
<evidence type="ECO:0000313" key="3">
    <source>
        <dbReference type="Proteomes" id="UP000223913"/>
    </source>
</evidence>
<sequence length="643" mass="70149">MLKSLLPKILFSAVLVAWCATLPAQKFSPAQLSKIAQQSFRNKIRVNSSVMLHPEEYVDKIRQIPAGEEVPYGKGRTAPEGNLTESEEAESEIHAAINPADENNIIVSGMLQKESPLLGVELSFPTYYTTDFGETWQKSEFDGVDFLDPLVIVAGGGDPIIVFEEDGTAHITWLLLTMDVLNGLKTEANLYLATSEDGGATWEMASRPVDGGEIVFSGSGVDGDIGLESGKFVDKEWMAVDYSEISSNRGNIYIAYAELSAVTDTTVGYRILVKRKLPESNNFAEEAVAINTPDSVLVQFTSIDVDDRGTVHLMFTQLESETDLPTLYYTSSADGGMSFSQPTAISDFNLPCFLIQDSTQTCITGIDQARIYPSPHLRVDRSGGTNDGNLYVVWMAAGLDENVTTGLDIYYSRSTDAGNTWDTPIVLNQDADPVTDQFHPSLAVNENGVVVAGWYDRRDDPNNLETHYYLTYSDDGGASFVPDFAVTSLPSDFSQIGSRNMGFGIGEYTQIVTTGEYAIPFWADGRGNDGNIEIFSSIITLETATTPVVDFGSVSTKFSVGQPSPNPANAEVQLTVKLEEKSSLALRLMDVKGSQLEVLHQDKNAFAGEHNLRFSVADLAPGVYNLLVETDFGFRTKRLVVTP</sequence>
<name>A0A2D0NIR9_FLAN2</name>
<dbReference type="Proteomes" id="UP000223913">
    <property type="component" value="Unassembled WGS sequence"/>
</dbReference>
<dbReference type="OrthoDB" id="9757809at2"/>
<dbReference type="RefSeq" id="WP_143473212.1">
    <property type="nucleotide sequence ID" value="NZ_PDUD01000001.1"/>
</dbReference>
<dbReference type="InterPro" id="IPR015943">
    <property type="entry name" value="WD40/YVTN_repeat-like_dom_sf"/>
</dbReference>
<proteinExistence type="predicted"/>
<gene>
    <name evidence="2" type="ORF">CRP01_00330</name>
</gene>
<comment type="caution">
    <text evidence="2">The sequence shown here is derived from an EMBL/GenBank/DDBJ whole genome shotgun (WGS) entry which is preliminary data.</text>
</comment>
<dbReference type="EMBL" id="PDUD01000001">
    <property type="protein sequence ID" value="PHN08392.1"/>
    <property type="molecule type" value="Genomic_DNA"/>
</dbReference>
<keyword evidence="3" id="KW-1185">Reference proteome</keyword>
<dbReference type="AlphaFoldDB" id="A0A2D0NIR9"/>
<dbReference type="CDD" id="cd15482">
    <property type="entry name" value="Sialidase_non-viral"/>
    <property type="match status" value="2"/>
</dbReference>
<protein>
    <submittedName>
        <fullName evidence="2">Uncharacterized protein</fullName>
    </submittedName>
</protein>
<feature type="chain" id="PRO_5012474629" evidence="1">
    <location>
        <begin position="20"/>
        <end position="643"/>
    </location>
</feature>
<accession>A0A2D0NIR9</accession>
<organism evidence="2 3">
    <name type="scientific">Flavilitoribacter nigricans (strain ATCC 23147 / DSM 23189 / NBRC 102662 / NCIMB 1420 / SS-2)</name>
    <name type="common">Lewinella nigricans</name>
    <dbReference type="NCBI Taxonomy" id="1122177"/>
    <lineage>
        <taxon>Bacteria</taxon>
        <taxon>Pseudomonadati</taxon>
        <taxon>Bacteroidota</taxon>
        <taxon>Saprospiria</taxon>
        <taxon>Saprospirales</taxon>
        <taxon>Lewinellaceae</taxon>
        <taxon>Flavilitoribacter</taxon>
    </lineage>
</organism>
<reference evidence="2 3" key="1">
    <citation type="submission" date="2017-10" db="EMBL/GenBank/DDBJ databases">
        <title>The draft genome sequence of Lewinella nigricans NBRC 102662.</title>
        <authorList>
            <person name="Wang K."/>
        </authorList>
    </citation>
    <scope>NUCLEOTIDE SEQUENCE [LARGE SCALE GENOMIC DNA]</scope>
    <source>
        <strain evidence="2 3">NBRC 102662</strain>
    </source>
</reference>
<dbReference type="Pfam" id="PF02012">
    <property type="entry name" value="BNR"/>
    <property type="match status" value="1"/>
</dbReference>
<dbReference type="InterPro" id="IPR002860">
    <property type="entry name" value="BNR_rpt"/>
</dbReference>
<evidence type="ECO:0000313" key="2">
    <source>
        <dbReference type="EMBL" id="PHN08392.1"/>
    </source>
</evidence>
<dbReference type="InterPro" id="IPR036278">
    <property type="entry name" value="Sialidase_sf"/>
</dbReference>
<dbReference type="SUPFAM" id="SSF50939">
    <property type="entry name" value="Sialidases"/>
    <property type="match status" value="1"/>
</dbReference>
<dbReference type="Gene3D" id="2.130.10.10">
    <property type="entry name" value="YVTN repeat-like/Quinoprotein amine dehydrogenase"/>
    <property type="match status" value="1"/>
</dbReference>
<dbReference type="Gene3D" id="2.120.10.10">
    <property type="match status" value="1"/>
</dbReference>